<protein>
    <submittedName>
        <fullName evidence="1">Uncharacterized protein</fullName>
    </submittedName>
</protein>
<gene>
    <name evidence="1" type="ORF">TKK_005399</name>
</gene>
<accession>A0ABD2X8D9</accession>
<reference evidence="1 2" key="1">
    <citation type="journal article" date="2024" name="bioRxiv">
        <title>A reference genome for Trichogramma kaykai: A tiny desert-dwelling parasitoid wasp with competing sex-ratio distorters.</title>
        <authorList>
            <person name="Culotta J."/>
            <person name="Lindsey A.R."/>
        </authorList>
    </citation>
    <scope>NUCLEOTIDE SEQUENCE [LARGE SCALE GENOMIC DNA]</scope>
    <source>
        <strain evidence="1 2">KSX58</strain>
    </source>
</reference>
<evidence type="ECO:0000313" key="1">
    <source>
        <dbReference type="EMBL" id="KAL3401587.1"/>
    </source>
</evidence>
<dbReference type="EMBL" id="JBJJXI010000045">
    <property type="protein sequence ID" value="KAL3401587.1"/>
    <property type="molecule type" value="Genomic_DNA"/>
</dbReference>
<keyword evidence="2" id="KW-1185">Reference proteome</keyword>
<evidence type="ECO:0000313" key="2">
    <source>
        <dbReference type="Proteomes" id="UP001627154"/>
    </source>
</evidence>
<organism evidence="1 2">
    <name type="scientific">Trichogramma kaykai</name>
    <dbReference type="NCBI Taxonomy" id="54128"/>
    <lineage>
        <taxon>Eukaryota</taxon>
        <taxon>Metazoa</taxon>
        <taxon>Ecdysozoa</taxon>
        <taxon>Arthropoda</taxon>
        <taxon>Hexapoda</taxon>
        <taxon>Insecta</taxon>
        <taxon>Pterygota</taxon>
        <taxon>Neoptera</taxon>
        <taxon>Endopterygota</taxon>
        <taxon>Hymenoptera</taxon>
        <taxon>Apocrita</taxon>
        <taxon>Proctotrupomorpha</taxon>
        <taxon>Chalcidoidea</taxon>
        <taxon>Trichogrammatidae</taxon>
        <taxon>Trichogramma</taxon>
    </lineage>
</organism>
<proteinExistence type="predicted"/>
<comment type="caution">
    <text evidence="1">The sequence shown here is derived from an EMBL/GenBank/DDBJ whole genome shotgun (WGS) entry which is preliminary data.</text>
</comment>
<dbReference type="AlphaFoldDB" id="A0ABD2X8D9"/>
<sequence length="66" mass="7857">MIFNAGRVRDSFGPLEFMTYFFRLQQADDGKLVELSSWVPCVRVRDTQIDRHNFCPRHITRLDLQL</sequence>
<name>A0ABD2X8D9_9HYME</name>
<dbReference type="Proteomes" id="UP001627154">
    <property type="component" value="Unassembled WGS sequence"/>
</dbReference>